<feature type="compositionally biased region" description="Polar residues" evidence="1">
    <location>
        <begin position="373"/>
        <end position="382"/>
    </location>
</feature>
<organism evidence="3 4">
    <name type="scientific">Coptis chinensis</name>
    <dbReference type="NCBI Taxonomy" id="261450"/>
    <lineage>
        <taxon>Eukaryota</taxon>
        <taxon>Viridiplantae</taxon>
        <taxon>Streptophyta</taxon>
        <taxon>Embryophyta</taxon>
        <taxon>Tracheophyta</taxon>
        <taxon>Spermatophyta</taxon>
        <taxon>Magnoliopsida</taxon>
        <taxon>Ranunculales</taxon>
        <taxon>Ranunculaceae</taxon>
        <taxon>Coptidoideae</taxon>
        <taxon>Coptis</taxon>
    </lineage>
</organism>
<protein>
    <recommendedName>
        <fullName evidence="2">GRPD C-terminal domain-containing protein</fullName>
    </recommendedName>
</protein>
<dbReference type="Proteomes" id="UP000631114">
    <property type="component" value="Unassembled WGS sequence"/>
</dbReference>
<comment type="caution">
    <text evidence="3">The sequence shown here is derived from an EMBL/GenBank/DDBJ whole genome shotgun (WGS) entry which is preliminary data.</text>
</comment>
<name>A0A835HDF9_9MAGN</name>
<dbReference type="InterPro" id="IPR057518">
    <property type="entry name" value="GRDP_C"/>
</dbReference>
<reference evidence="3 4" key="1">
    <citation type="submission" date="2020-10" db="EMBL/GenBank/DDBJ databases">
        <title>The Coptis chinensis genome and diversification of protoberbering-type alkaloids.</title>
        <authorList>
            <person name="Wang B."/>
            <person name="Shu S."/>
            <person name="Song C."/>
            <person name="Liu Y."/>
        </authorList>
    </citation>
    <scope>NUCLEOTIDE SEQUENCE [LARGE SCALE GENOMIC DNA]</scope>
    <source>
        <strain evidence="3">HL-2020</strain>
        <tissue evidence="3">Leaf</tissue>
    </source>
</reference>
<accession>A0A835HDF9</accession>
<dbReference type="AlphaFoldDB" id="A0A835HDF9"/>
<feature type="domain" description="GRPD C-terminal" evidence="2">
    <location>
        <begin position="126"/>
        <end position="289"/>
    </location>
</feature>
<dbReference type="InterPro" id="IPR009836">
    <property type="entry name" value="GRDP-like"/>
</dbReference>
<dbReference type="PANTHER" id="PTHR34365:SF2">
    <property type="entry name" value="ENOLASE (DUF1399)"/>
    <property type="match status" value="1"/>
</dbReference>
<evidence type="ECO:0000313" key="3">
    <source>
        <dbReference type="EMBL" id="KAF9596118.1"/>
    </source>
</evidence>
<dbReference type="PANTHER" id="PTHR34365">
    <property type="entry name" value="ENOLASE (DUF1399)"/>
    <property type="match status" value="1"/>
</dbReference>
<gene>
    <name evidence="3" type="ORF">IFM89_007171</name>
</gene>
<dbReference type="Pfam" id="PF25335">
    <property type="entry name" value="GRDP_C"/>
    <property type="match status" value="1"/>
</dbReference>
<dbReference type="EMBL" id="JADFTS010000007">
    <property type="protein sequence ID" value="KAF9596118.1"/>
    <property type="molecule type" value="Genomic_DNA"/>
</dbReference>
<feature type="region of interest" description="Disordered" evidence="1">
    <location>
        <begin position="373"/>
        <end position="403"/>
    </location>
</feature>
<evidence type="ECO:0000259" key="2">
    <source>
        <dbReference type="Pfam" id="PF25335"/>
    </source>
</evidence>
<evidence type="ECO:0000313" key="4">
    <source>
        <dbReference type="Proteomes" id="UP000631114"/>
    </source>
</evidence>
<keyword evidence="4" id="KW-1185">Reference proteome</keyword>
<sequence>MKMDKDLTFLVSNTWRKACHLYSEFGTRGVILELRRCGKSCLKSNVRSTIVFLWNDLIRAPCLTVGKELGKKVRLVASIVPPVQAPYLLKCVPDRVTDDSGAMISDVILEMNRYRPQEGRWLSRTVLDRAGRECFVLRIRVGRGIWRRGGEIPIAVKWEDRIIEVREGSWAYVAGSIGKIPEKVAGTATPREHSKDKATWSLSTGDELTIHWVSSGLTLNLQNRTSSDSVRLLKGRKMQYQVMNKVSCKPGDKQEEEEDAFVTLVRYTPGNPNGRATALMNWRLLVVEFLPEEDAVMVLLICMAILRTVTEMVGQDMGNLLVRRRLKEHTIGMRDWGSVVILPSSLSSPSSPISPYLQPWHWNARAVMASVEADQNTRQSSPAEGGDKLYKTGIIPGSKGLTD</sequence>
<evidence type="ECO:0000256" key="1">
    <source>
        <dbReference type="SAM" id="MobiDB-lite"/>
    </source>
</evidence>
<proteinExistence type="predicted"/>
<dbReference type="OrthoDB" id="2684236at2759"/>